<keyword evidence="1" id="KW-0812">Transmembrane</keyword>
<evidence type="ECO:0000256" key="1">
    <source>
        <dbReference type="SAM" id="Phobius"/>
    </source>
</evidence>
<sequence length="248" mass="27369">MGVKWMKMACMAAGVENGKQEIREQVVTGKFVPGEAVATTEHTQAMHVGIGGSKPDTIILLGLLLASWGVIIRWKFAYVAHSPDSFQARTIGLGPGAPRSSGCDLLILGLSYFVPFLFLQVLWCLRSHEWLLLGQSSFGRRFFNLFHSLVPVVWLVSLGGFVSSGVALLLLILFFAGFWTRCRPGESFCQLRTLTVAGSLLFVSSFAGRFPIFPSPTFAFAWFYFLSGFFSVLCAFTSRRRMGILSDT</sequence>
<evidence type="ECO:0008006" key="4">
    <source>
        <dbReference type="Google" id="ProtNLM"/>
    </source>
</evidence>
<gene>
    <name evidence="2" type="ORF">LVIROSA_LOCUS350</name>
</gene>
<feature type="transmembrane region" description="Helical" evidence="1">
    <location>
        <begin position="105"/>
        <end position="123"/>
    </location>
</feature>
<keyword evidence="3" id="KW-1185">Reference proteome</keyword>
<evidence type="ECO:0000313" key="2">
    <source>
        <dbReference type="EMBL" id="CAH1412329.1"/>
    </source>
</evidence>
<dbReference type="EMBL" id="CAKMRJ010000001">
    <property type="protein sequence ID" value="CAH1412329.1"/>
    <property type="molecule type" value="Genomic_DNA"/>
</dbReference>
<proteinExistence type="predicted"/>
<dbReference type="Proteomes" id="UP001157418">
    <property type="component" value="Unassembled WGS sequence"/>
</dbReference>
<keyword evidence="1" id="KW-1133">Transmembrane helix</keyword>
<name>A0AAU9LA44_9ASTR</name>
<protein>
    <recommendedName>
        <fullName evidence="4">GPI ethanolamine phosphate transferase 1</fullName>
    </recommendedName>
</protein>
<feature type="transmembrane region" description="Helical" evidence="1">
    <location>
        <begin position="191"/>
        <end position="212"/>
    </location>
</feature>
<reference evidence="2 3" key="1">
    <citation type="submission" date="2022-01" db="EMBL/GenBank/DDBJ databases">
        <authorList>
            <person name="Xiong W."/>
            <person name="Schranz E."/>
        </authorList>
    </citation>
    <scope>NUCLEOTIDE SEQUENCE [LARGE SCALE GENOMIC DNA]</scope>
</reference>
<feature type="transmembrane region" description="Helical" evidence="1">
    <location>
        <begin position="152"/>
        <end position="179"/>
    </location>
</feature>
<accession>A0AAU9LA44</accession>
<organism evidence="2 3">
    <name type="scientific">Lactuca virosa</name>
    <dbReference type="NCBI Taxonomy" id="75947"/>
    <lineage>
        <taxon>Eukaryota</taxon>
        <taxon>Viridiplantae</taxon>
        <taxon>Streptophyta</taxon>
        <taxon>Embryophyta</taxon>
        <taxon>Tracheophyta</taxon>
        <taxon>Spermatophyta</taxon>
        <taxon>Magnoliopsida</taxon>
        <taxon>eudicotyledons</taxon>
        <taxon>Gunneridae</taxon>
        <taxon>Pentapetalae</taxon>
        <taxon>asterids</taxon>
        <taxon>campanulids</taxon>
        <taxon>Asterales</taxon>
        <taxon>Asteraceae</taxon>
        <taxon>Cichorioideae</taxon>
        <taxon>Cichorieae</taxon>
        <taxon>Lactucinae</taxon>
        <taxon>Lactuca</taxon>
    </lineage>
</organism>
<dbReference type="AlphaFoldDB" id="A0AAU9LA44"/>
<comment type="caution">
    <text evidence="2">The sequence shown here is derived from an EMBL/GenBank/DDBJ whole genome shotgun (WGS) entry which is preliminary data.</text>
</comment>
<feature type="transmembrane region" description="Helical" evidence="1">
    <location>
        <begin position="218"/>
        <end position="236"/>
    </location>
</feature>
<evidence type="ECO:0000313" key="3">
    <source>
        <dbReference type="Proteomes" id="UP001157418"/>
    </source>
</evidence>
<keyword evidence="1" id="KW-0472">Membrane</keyword>